<dbReference type="NCBIfam" id="TIGR00219">
    <property type="entry name" value="mreC"/>
    <property type="match status" value="1"/>
</dbReference>
<dbReference type="GO" id="GO:0008360">
    <property type="term" value="P:regulation of cell shape"/>
    <property type="evidence" value="ECO:0007669"/>
    <property type="project" value="UniProtKB-KW"/>
</dbReference>
<protein>
    <recommendedName>
        <fullName evidence="2 5">Cell shape-determining protein MreC</fullName>
    </recommendedName>
    <alternativeName>
        <fullName evidence="4 5">Cell shape protein MreC</fullName>
    </alternativeName>
</protein>
<dbReference type="InterPro" id="IPR055342">
    <property type="entry name" value="MreC_beta-barrel_core"/>
</dbReference>
<dbReference type="GO" id="GO:0005886">
    <property type="term" value="C:plasma membrane"/>
    <property type="evidence" value="ECO:0007669"/>
    <property type="project" value="TreeGrafter"/>
</dbReference>
<keyword evidence="3 5" id="KW-0133">Cell shape</keyword>
<dbReference type="STRING" id="1121298.SAMN05444401_0740"/>
<dbReference type="Gene3D" id="2.40.10.340">
    <property type="entry name" value="Rod shape-determining protein MreC, domain 1"/>
    <property type="match status" value="1"/>
</dbReference>
<dbReference type="PANTHER" id="PTHR34138:SF1">
    <property type="entry name" value="CELL SHAPE-DETERMINING PROTEIN MREC"/>
    <property type="match status" value="1"/>
</dbReference>
<evidence type="ECO:0000256" key="1">
    <source>
        <dbReference type="ARBA" id="ARBA00009369"/>
    </source>
</evidence>
<dbReference type="AlphaFoldDB" id="A0A1M6BEM2"/>
<evidence type="ECO:0000256" key="6">
    <source>
        <dbReference type="SAM" id="Coils"/>
    </source>
</evidence>
<sequence length="281" mass="31394">MKFFKNKLAVTILVLSVGFLALIAYSVKRENKNIVASGAGTLLNPIQRVVYGINTKVQDFMDFAFNFKDVKAENKKLRDENEKLKSEVLEYDNLKSENERFRQILDFKTQRSEYKYTGTNIISIGGAGFLNTYAVDKGEKDGLRKGMVAISNQGLVGQVSRVESNWAMVDSIINENIAVSVTVQSTKESVGIVKGYRDSNNKLLAKVYNLPLDSEVKPGDIVSTSGLGRIYPKGIKVGTVISVEEDKGKLMKVAVIQPFVDFNKLEEVFMVIPEDIRNIQY</sequence>
<comment type="function">
    <text evidence="5">Involved in formation and maintenance of cell shape.</text>
</comment>
<dbReference type="InterPro" id="IPR042175">
    <property type="entry name" value="Cell/Rod_MreC_2"/>
</dbReference>
<evidence type="ECO:0000256" key="4">
    <source>
        <dbReference type="ARBA" id="ARBA00032089"/>
    </source>
</evidence>
<accession>A0A1M6BEM2</accession>
<keyword evidence="9" id="KW-1185">Reference proteome</keyword>
<reference evidence="8 9" key="1">
    <citation type="submission" date="2016-11" db="EMBL/GenBank/DDBJ databases">
        <authorList>
            <person name="Jaros S."/>
            <person name="Januszkiewicz K."/>
            <person name="Wedrychowicz H."/>
        </authorList>
    </citation>
    <scope>NUCLEOTIDE SEQUENCE [LARGE SCALE GENOMIC DNA]</scope>
    <source>
        <strain evidence="8 9">DSM 21864</strain>
    </source>
</reference>
<evidence type="ECO:0000313" key="9">
    <source>
        <dbReference type="Proteomes" id="UP000184080"/>
    </source>
</evidence>
<feature type="coiled-coil region" evidence="6">
    <location>
        <begin position="67"/>
        <end position="111"/>
    </location>
</feature>
<evidence type="ECO:0000259" key="7">
    <source>
        <dbReference type="Pfam" id="PF04085"/>
    </source>
</evidence>
<dbReference type="RefSeq" id="WP_073003843.1">
    <property type="nucleotide sequence ID" value="NZ_FQZO01000001.1"/>
</dbReference>
<dbReference type="Pfam" id="PF04085">
    <property type="entry name" value="MreC"/>
    <property type="match status" value="1"/>
</dbReference>
<dbReference type="InterPro" id="IPR007221">
    <property type="entry name" value="MreC"/>
</dbReference>
<name>A0A1M6BEM2_9CLOT</name>
<evidence type="ECO:0000313" key="8">
    <source>
        <dbReference type="EMBL" id="SHI47204.1"/>
    </source>
</evidence>
<keyword evidence="6" id="KW-0175">Coiled coil</keyword>
<dbReference type="PANTHER" id="PTHR34138">
    <property type="entry name" value="CELL SHAPE-DETERMINING PROTEIN MREC"/>
    <property type="match status" value="1"/>
</dbReference>
<dbReference type="EMBL" id="FQZO01000001">
    <property type="protein sequence ID" value="SHI47204.1"/>
    <property type="molecule type" value="Genomic_DNA"/>
</dbReference>
<proteinExistence type="inferred from homology"/>
<evidence type="ECO:0000256" key="3">
    <source>
        <dbReference type="ARBA" id="ARBA00022960"/>
    </source>
</evidence>
<evidence type="ECO:0000256" key="2">
    <source>
        <dbReference type="ARBA" id="ARBA00013855"/>
    </source>
</evidence>
<evidence type="ECO:0000256" key="5">
    <source>
        <dbReference type="PIRNR" id="PIRNR038471"/>
    </source>
</evidence>
<feature type="domain" description="Rod shape-determining protein MreC beta-barrel core" evidence="7">
    <location>
        <begin position="122"/>
        <end position="271"/>
    </location>
</feature>
<dbReference type="Proteomes" id="UP000184080">
    <property type="component" value="Unassembled WGS sequence"/>
</dbReference>
<dbReference type="Gene3D" id="2.40.10.350">
    <property type="entry name" value="Rod shape-determining protein MreC, domain 2"/>
    <property type="match status" value="1"/>
</dbReference>
<gene>
    <name evidence="8" type="ORF">SAMN05444401_0740</name>
</gene>
<dbReference type="InterPro" id="IPR042177">
    <property type="entry name" value="Cell/Rod_1"/>
</dbReference>
<comment type="similarity">
    <text evidence="1 5">Belongs to the MreC family.</text>
</comment>
<dbReference type="OrthoDB" id="9792313at2"/>
<dbReference type="PIRSF" id="PIRSF038471">
    <property type="entry name" value="MreC"/>
    <property type="match status" value="1"/>
</dbReference>
<organism evidence="8 9">
    <name type="scientific">Clostridium amylolyticum</name>
    <dbReference type="NCBI Taxonomy" id="1121298"/>
    <lineage>
        <taxon>Bacteria</taxon>
        <taxon>Bacillati</taxon>
        <taxon>Bacillota</taxon>
        <taxon>Clostridia</taxon>
        <taxon>Eubacteriales</taxon>
        <taxon>Clostridiaceae</taxon>
        <taxon>Clostridium</taxon>
    </lineage>
</organism>